<protein>
    <submittedName>
        <fullName evidence="2">Uncharacterized protein (TIGR02611 family)</fullName>
    </submittedName>
</protein>
<dbReference type="InterPro" id="IPR019099">
    <property type="entry name" value="Uncharacterised_PGPGW_TM"/>
</dbReference>
<accession>A0A7W7HUC7</accession>
<evidence type="ECO:0000313" key="2">
    <source>
        <dbReference type="EMBL" id="MBB4760951.1"/>
    </source>
</evidence>
<keyword evidence="3" id="KW-1185">Reference proteome</keyword>
<gene>
    <name evidence="2" type="ORF">BJ971_001507</name>
</gene>
<feature type="transmembrane region" description="Helical" evidence="1">
    <location>
        <begin position="96"/>
        <end position="116"/>
    </location>
</feature>
<organism evidence="2 3">
    <name type="scientific">Actinoplanes digitatis</name>
    <dbReference type="NCBI Taxonomy" id="1868"/>
    <lineage>
        <taxon>Bacteria</taxon>
        <taxon>Bacillati</taxon>
        <taxon>Actinomycetota</taxon>
        <taxon>Actinomycetes</taxon>
        <taxon>Micromonosporales</taxon>
        <taxon>Micromonosporaceae</taxon>
        <taxon>Actinoplanes</taxon>
    </lineage>
</organism>
<name>A0A7W7HUC7_9ACTN</name>
<feature type="transmembrane region" description="Helical" evidence="1">
    <location>
        <begin position="53"/>
        <end position="75"/>
    </location>
</feature>
<comment type="caution">
    <text evidence="2">The sequence shown here is derived from an EMBL/GenBank/DDBJ whole genome shotgun (WGS) entry which is preliminary data.</text>
</comment>
<dbReference type="Pfam" id="PF09656">
    <property type="entry name" value="PGPGW"/>
    <property type="match status" value="1"/>
</dbReference>
<sequence length="135" mass="14625">MTETPPEEHSPLGVLDRIRANPTGRLALKIGIGILGGLVVALGIVLIPFPGPGWAIVILGLAIWAVEFVWAKHLLHFTKKHVQGWTRWVLAQSLPLRALIGLVGCVFICAVVWTSVKLTMDVDLASVIWDYVTGG</sequence>
<dbReference type="Proteomes" id="UP000578112">
    <property type="component" value="Unassembled WGS sequence"/>
</dbReference>
<reference evidence="2 3" key="1">
    <citation type="submission" date="2020-08" db="EMBL/GenBank/DDBJ databases">
        <title>Sequencing the genomes of 1000 actinobacteria strains.</title>
        <authorList>
            <person name="Klenk H.-P."/>
        </authorList>
    </citation>
    <scope>NUCLEOTIDE SEQUENCE [LARGE SCALE GENOMIC DNA]</scope>
    <source>
        <strain evidence="2 3">DSM 43149</strain>
    </source>
</reference>
<evidence type="ECO:0000313" key="3">
    <source>
        <dbReference type="Proteomes" id="UP000578112"/>
    </source>
</evidence>
<keyword evidence="1" id="KW-0472">Membrane</keyword>
<dbReference type="EMBL" id="JACHNH010000001">
    <property type="protein sequence ID" value="MBB4760951.1"/>
    <property type="molecule type" value="Genomic_DNA"/>
</dbReference>
<dbReference type="RefSeq" id="WP_184991070.1">
    <property type="nucleotide sequence ID" value="NZ_BOMK01000037.1"/>
</dbReference>
<keyword evidence="1" id="KW-0812">Transmembrane</keyword>
<proteinExistence type="predicted"/>
<keyword evidence="1" id="KW-1133">Transmembrane helix</keyword>
<dbReference type="NCBIfam" id="TIGR02611">
    <property type="entry name" value="TIGR02611 family protein"/>
    <property type="match status" value="1"/>
</dbReference>
<evidence type="ECO:0000256" key="1">
    <source>
        <dbReference type="SAM" id="Phobius"/>
    </source>
</evidence>
<feature type="transmembrane region" description="Helical" evidence="1">
    <location>
        <begin position="26"/>
        <end position="47"/>
    </location>
</feature>
<dbReference type="AlphaFoldDB" id="A0A7W7HUC7"/>
<dbReference type="InterPro" id="IPR013434">
    <property type="entry name" value="CHP02611"/>
</dbReference>